<dbReference type="GO" id="GO:0010181">
    <property type="term" value="F:FMN binding"/>
    <property type="evidence" value="ECO:0007669"/>
    <property type="project" value="InterPro"/>
</dbReference>
<reference evidence="4" key="1">
    <citation type="submission" date="2016-10" db="EMBL/GenBank/DDBJ databases">
        <authorList>
            <person name="Varghese N."/>
            <person name="Submissions S."/>
        </authorList>
    </citation>
    <scope>NUCLEOTIDE SEQUENCE [LARGE SCALE GENOMIC DNA]</scope>
    <source>
        <strain evidence="4">DSM 44234</strain>
    </source>
</reference>
<dbReference type="STRING" id="57704.SAMN04489793_2306"/>
<dbReference type="InterPro" id="IPR013785">
    <property type="entry name" value="Aldolase_TIM"/>
</dbReference>
<dbReference type="Proteomes" id="UP000182241">
    <property type="component" value="Unassembled WGS sequence"/>
</dbReference>
<dbReference type="GO" id="GO:0005829">
    <property type="term" value="C:cytosol"/>
    <property type="evidence" value="ECO:0007669"/>
    <property type="project" value="TreeGrafter"/>
</dbReference>
<dbReference type="InterPro" id="IPR045247">
    <property type="entry name" value="Oye-like"/>
</dbReference>
<dbReference type="InterPro" id="IPR001155">
    <property type="entry name" value="OxRdtase_FMN_N"/>
</dbReference>
<dbReference type="Gene3D" id="3.20.20.70">
    <property type="entry name" value="Aldolase class I"/>
    <property type="match status" value="1"/>
</dbReference>
<sequence>MPQLFDDVTVGELALDNRVALAPMTRSRADYDGTPTELIAEFYRQRAGLGLLITEGTQPSDEGQGYPSTPGIYLPEHIAGWRRVAQEVHDEGGRIFVQLMHAGRIADPDNTRFGTQAVAPSAIPVTHTTMHTATGTQAIPRAREMTRNDIDRTISDFASAARAATQAEIDGVELHAANGYLLQQFLSPNTNIRTDEFGGPVRNRIRFPLRVAQATAGAIGGSRVGIRITPGGTVGEIDEGADYPDLYERFVAALAPLDLAYLHVAFLRPTTAKDEHMLERLREVWPGAIIINRAGRTVDQIGSDIAAGVADLESVGTHALANPDLIERLRHGYPLNTPRPEYFYDGGERGYTDYPPYDRQDDAR</sequence>
<evidence type="ECO:0000256" key="1">
    <source>
        <dbReference type="SAM" id="MobiDB-lite"/>
    </source>
</evidence>
<gene>
    <name evidence="3" type="ORF">SAMN04489793_2306</name>
</gene>
<feature type="region of interest" description="Disordered" evidence="1">
    <location>
        <begin position="340"/>
        <end position="364"/>
    </location>
</feature>
<accession>A0A1H4SKI0</accession>
<feature type="domain" description="NADH:flavin oxidoreductase/NADH oxidase N-terminal" evidence="2">
    <location>
        <begin position="3"/>
        <end position="336"/>
    </location>
</feature>
<proteinExistence type="predicted"/>
<name>A0A1H4SKI0_TSUTY</name>
<dbReference type="Pfam" id="PF00724">
    <property type="entry name" value="Oxidored_FMN"/>
    <property type="match status" value="1"/>
</dbReference>
<dbReference type="AlphaFoldDB" id="A0A1H4SKI0"/>
<dbReference type="PANTHER" id="PTHR22893">
    <property type="entry name" value="NADH OXIDOREDUCTASE-RELATED"/>
    <property type="match status" value="1"/>
</dbReference>
<feature type="compositionally biased region" description="Basic and acidic residues" evidence="1">
    <location>
        <begin position="346"/>
        <end position="364"/>
    </location>
</feature>
<dbReference type="OrthoDB" id="3169239at2"/>
<dbReference type="RefSeq" id="WP_068742108.1">
    <property type="nucleotide sequence ID" value="NZ_FNSA01000003.1"/>
</dbReference>
<evidence type="ECO:0000313" key="3">
    <source>
        <dbReference type="EMBL" id="SEC44341.1"/>
    </source>
</evidence>
<dbReference type="EMBL" id="FNSA01000003">
    <property type="protein sequence ID" value="SEC44341.1"/>
    <property type="molecule type" value="Genomic_DNA"/>
</dbReference>
<evidence type="ECO:0000259" key="2">
    <source>
        <dbReference type="Pfam" id="PF00724"/>
    </source>
</evidence>
<evidence type="ECO:0000313" key="4">
    <source>
        <dbReference type="Proteomes" id="UP000182241"/>
    </source>
</evidence>
<dbReference type="CDD" id="cd02933">
    <property type="entry name" value="OYE_like_FMN"/>
    <property type="match status" value="1"/>
</dbReference>
<keyword evidence="4" id="KW-1185">Reference proteome</keyword>
<protein>
    <submittedName>
        <fullName evidence="3">NADH:flavin oxidoreductase / NADH oxidase family protein</fullName>
    </submittedName>
</protein>
<dbReference type="SUPFAM" id="SSF51395">
    <property type="entry name" value="FMN-linked oxidoreductases"/>
    <property type="match status" value="1"/>
</dbReference>
<dbReference type="PANTHER" id="PTHR22893:SF91">
    <property type="entry name" value="NADPH DEHYDROGENASE 2-RELATED"/>
    <property type="match status" value="1"/>
</dbReference>
<dbReference type="GO" id="GO:0016491">
    <property type="term" value="F:oxidoreductase activity"/>
    <property type="evidence" value="ECO:0007669"/>
    <property type="project" value="InterPro"/>
</dbReference>
<organism evidence="3 4">
    <name type="scientific">Tsukamurella tyrosinosolvens</name>
    <dbReference type="NCBI Taxonomy" id="57704"/>
    <lineage>
        <taxon>Bacteria</taxon>
        <taxon>Bacillati</taxon>
        <taxon>Actinomycetota</taxon>
        <taxon>Actinomycetes</taxon>
        <taxon>Mycobacteriales</taxon>
        <taxon>Tsukamurellaceae</taxon>
        <taxon>Tsukamurella</taxon>
    </lineage>
</organism>